<reference evidence="8" key="2">
    <citation type="submission" date="2021-04" db="EMBL/GenBank/DDBJ databases">
        <authorList>
            <person name="Gilroy R."/>
        </authorList>
    </citation>
    <scope>NUCLEOTIDE SEQUENCE</scope>
    <source>
        <strain evidence="8">378</strain>
    </source>
</reference>
<dbReference type="GO" id="GO:0043165">
    <property type="term" value="P:Gram-negative-bacterium-type cell outer membrane assembly"/>
    <property type="evidence" value="ECO:0007669"/>
    <property type="project" value="UniProtKB-UniRule"/>
</dbReference>
<keyword evidence="4" id="KW-0449">Lipoprotein</keyword>
<accession>A0A948TGW5</accession>
<feature type="domain" description="Pyrrolo-quinoline quinone repeat" evidence="7">
    <location>
        <begin position="73"/>
        <end position="318"/>
    </location>
</feature>
<comment type="subunit">
    <text evidence="4">Part of the Bam complex.</text>
</comment>
<keyword evidence="4" id="KW-0564">Palmitate</keyword>
<evidence type="ECO:0000256" key="6">
    <source>
        <dbReference type="SAM" id="SignalP"/>
    </source>
</evidence>
<evidence type="ECO:0000313" key="9">
    <source>
        <dbReference type="Proteomes" id="UP000733611"/>
    </source>
</evidence>
<dbReference type="Gene3D" id="2.130.10.10">
    <property type="entry name" value="YVTN repeat-like/Quinoprotein amine dehydrogenase"/>
    <property type="match status" value="1"/>
</dbReference>
<evidence type="ECO:0000256" key="1">
    <source>
        <dbReference type="ARBA" id="ARBA00022729"/>
    </source>
</evidence>
<comment type="function">
    <text evidence="4">Part of the outer membrane protein assembly complex, which is involved in assembly and insertion of beta-barrel proteins into the outer membrane.</text>
</comment>
<dbReference type="GO" id="GO:0009279">
    <property type="term" value="C:cell outer membrane"/>
    <property type="evidence" value="ECO:0007669"/>
    <property type="project" value="UniProtKB-SubCell"/>
</dbReference>
<name>A0A948TGW5_9GAMM</name>
<dbReference type="GO" id="GO:0051205">
    <property type="term" value="P:protein insertion into membrane"/>
    <property type="evidence" value="ECO:0007669"/>
    <property type="project" value="UniProtKB-UniRule"/>
</dbReference>
<keyword evidence="2 4" id="KW-0472">Membrane</keyword>
<feature type="signal peptide" evidence="6">
    <location>
        <begin position="1"/>
        <end position="23"/>
    </location>
</feature>
<dbReference type="PANTHER" id="PTHR34512">
    <property type="entry name" value="CELL SURFACE PROTEIN"/>
    <property type="match status" value="1"/>
</dbReference>
<evidence type="ECO:0000256" key="5">
    <source>
        <dbReference type="SAM" id="Coils"/>
    </source>
</evidence>
<protein>
    <recommendedName>
        <fullName evidence="4">Outer membrane protein assembly factor BamB</fullName>
    </recommendedName>
</protein>
<feature type="coiled-coil region" evidence="5">
    <location>
        <begin position="438"/>
        <end position="486"/>
    </location>
</feature>
<dbReference type="AlphaFoldDB" id="A0A948TGW5"/>
<evidence type="ECO:0000256" key="2">
    <source>
        <dbReference type="ARBA" id="ARBA00023136"/>
    </source>
</evidence>
<evidence type="ECO:0000256" key="3">
    <source>
        <dbReference type="ARBA" id="ARBA00023237"/>
    </source>
</evidence>
<proteinExistence type="inferred from homology"/>
<dbReference type="EMBL" id="JAHLFE010000144">
    <property type="protein sequence ID" value="MBU3844625.1"/>
    <property type="molecule type" value="Genomic_DNA"/>
</dbReference>
<dbReference type="NCBIfam" id="TIGR03300">
    <property type="entry name" value="assembly_YfgL"/>
    <property type="match status" value="1"/>
</dbReference>
<sequence length="512" mass="55190">MLKSKLAIALPAALLLLAGCSSSDTRFQPVESPEVENRFAVAELWSSATGGVSDFFSELEAAFDERNVYTASRNGDVMAFTQSNGDRLWEVDLSNEAENQDKRSARLSGGVAINGSKLAIGSENGYIYVLNSADGSIAWKHYLEAEVVARPTFNASGSKLFVLDSRGNFSAFDTLSGELLWVTGDAPQALRLRAQANPLAVGDEYVLVGTSSGRVNVLLQSNGATVNQITVGEAIGANALERVADVSTSPLLLGNMLYAASFSGSLVEYDFGTFNYAARLGYQSSRDFGFDENSLVLTSDDGTVYCINRSDNSQRWANTQLSYRNVTGPVVYGNYAVVGDYEGYVYFLDMQDGSIDYKESLDSSGYYVEGQVKNGNLYLLARDGTLSCLRYEAQGQNSTAAQVESTNEALLASAGQGLTLNHPGVYDGGIYAPSSMSQEQLEARRAAIRRAVAQQEAQIAAQRRAAAEAAKARAEYEARVRAYEEERRKQVSGFGIAPGVRAAMDDEPEGQK</sequence>
<dbReference type="InterPro" id="IPR017687">
    <property type="entry name" value="BamB"/>
</dbReference>
<feature type="chain" id="PRO_5037783132" description="Outer membrane protein assembly factor BamB" evidence="6">
    <location>
        <begin position="24"/>
        <end position="512"/>
    </location>
</feature>
<keyword evidence="5" id="KW-0175">Coiled coil</keyword>
<dbReference type="HAMAP" id="MF_00923">
    <property type="entry name" value="OM_assembly_BamB"/>
    <property type="match status" value="1"/>
</dbReference>
<comment type="similarity">
    <text evidence="4">Belongs to the BamB family.</text>
</comment>
<dbReference type="SUPFAM" id="SSF50998">
    <property type="entry name" value="Quinoprotein alcohol dehydrogenase-like"/>
    <property type="match status" value="1"/>
</dbReference>
<dbReference type="PROSITE" id="PS51257">
    <property type="entry name" value="PROKAR_LIPOPROTEIN"/>
    <property type="match status" value="1"/>
</dbReference>
<organism evidence="8 9">
    <name type="scientific">Candidatus Anaerobiospirillum pullicola</name>
    <dbReference type="NCBI Taxonomy" id="2838451"/>
    <lineage>
        <taxon>Bacteria</taxon>
        <taxon>Pseudomonadati</taxon>
        <taxon>Pseudomonadota</taxon>
        <taxon>Gammaproteobacteria</taxon>
        <taxon>Aeromonadales</taxon>
        <taxon>Succinivibrionaceae</taxon>
        <taxon>Anaerobiospirillum</taxon>
    </lineage>
</organism>
<dbReference type="Pfam" id="PF13360">
    <property type="entry name" value="PQQ_2"/>
    <property type="match status" value="1"/>
</dbReference>
<dbReference type="InterPro" id="IPR015943">
    <property type="entry name" value="WD40/YVTN_repeat-like_dom_sf"/>
</dbReference>
<comment type="caution">
    <text evidence="8">The sequence shown here is derived from an EMBL/GenBank/DDBJ whole genome shotgun (WGS) entry which is preliminary data.</text>
</comment>
<dbReference type="PANTHER" id="PTHR34512:SF30">
    <property type="entry name" value="OUTER MEMBRANE PROTEIN ASSEMBLY FACTOR BAMB"/>
    <property type="match status" value="1"/>
</dbReference>
<dbReference type="InterPro" id="IPR002372">
    <property type="entry name" value="PQQ_rpt_dom"/>
</dbReference>
<dbReference type="InterPro" id="IPR018391">
    <property type="entry name" value="PQQ_b-propeller_rpt"/>
</dbReference>
<keyword evidence="3 4" id="KW-0998">Cell outer membrane</keyword>
<evidence type="ECO:0000259" key="7">
    <source>
        <dbReference type="Pfam" id="PF13360"/>
    </source>
</evidence>
<dbReference type="InterPro" id="IPR011047">
    <property type="entry name" value="Quinoprotein_ADH-like_sf"/>
</dbReference>
<reference evidence="8" key="1">
    <citation type="journal article" date="2021" name="PeerJ">
        <title>Extensive microbial diversity within the chicken gut microbiome revealed by metagenomics and culture.</title>
        <authorList>
            <person name="Gilroy R."/>
            <person name="Ravi A."/>
            <person name="Getino M."/>
            <person name="Pursley I."/>
            <person name="Horton D.L."/>
            <person name="Alikhan N.F."/>
            <person name="Baker D."/>
            <person name="Gharbi K."/>
            <person name="Hall N."/>
            <person name="Watson M."/>
            <person name="Adriaenssens E.M."/>
            <person name="Foster-Nyarko E."/>
            <person name="Jarju S."/>
            <person name="Secka A."/>
            <person name="Antonio M."/>
            <person name="Oren A."/>
            <person name="Chaudhuri R.R."/>
            <person name="La Ragione R."/>
            <person name="Hildebrand F."/>
            <person name="Pallen M.J."/>
        </authorList>
    </citation>
    <scope>NUCLEOTIDE SEQUENCE</scope>
    <source>
        <strain evidence="8">378</strain>
    </source>
</reference>
<evidence type="ECO:0000256" key="4">
    <source>
        <dbReference type="HAMAP-Rule" id="MF_00923"/>
    </source>
</evidence>
<gene>
    <name evidence="4 8" type="primary">bamB</name>
    <name evidence="8" type="ORF">H9847_07140</name>
</gene>
<dbReference type="Proteomes" id="UP000733611">
    <property type="component" value="Unassembled WGS sequence"/>
</dbReference>
<keyword evidence="1 4" id="KW-0732">Signal</keyword>
<evidence type="ECO:0000313" key="8">
    <source>
        <dbReference type="EMBL" id="MBU3844625.1"/>
    </source>
</evidence>
<comment type="subcellular location">
    <subcellularLocation>
        <location evidence="4">Cell outer membrane</location>
        <topology evidence="4">Lipid-anchor</topology>
    </subcellularLocation>
</comment>
<dbReference type="SMART" id="SM00564">
    <property type="entry name" value="PQQ"/>
    <property type="match status" value="5"/>
</dbReference>